<dbReference type="GO" id="GO:0003677">
    <property type="term" value="F:DNA binding"/>
    <property type="evidence" value="ECO:0007669"/>
    <property type="project" value="UniProtKB-KW"/>
</dbReference>
<dbReference type="EMBL" id="RHHR01000034">
    <property type="protein sequence ID" value="RNB70314.1"/>
    <property type="molecule type" value="Genomic_DNA"/>
</dbReference>
<dbReference type="SUPFAM" id="SSF46785">
    <property type="entry name" value="Winged helix' DNA-binding domain"/>
    <property type="match status" value="1"/>
</dbReference>
<keyword evidence="6" id="KW-1185">Reference proteome</keyword>
<dbReference type="InterPro" id="IPR036390">
    <property type="entry name" value="WH_DNA-bd_sf"/>
</dbReference>
<evidence type="ECO:0000313" key="6">
    <source>
        <dbReference type="Proteomes" id="UP000282028"/>
    </source>
</evidence>
<evidence type="ECO:0000256" key="2">
    <source>
        <dbReference type="ARBA" id="ARBA00023125"/>
    </source>
</evidence>
<dbReference type="CDD" id="cd00090">
    <property type="entry name" value="HTH_ARSR"/>
    <property type="match status" value="1"/>
</dbReference>
<evidence type="ECO:0000313" key="5">
    <source>
        <dbReference type="EMBL" id="RNB70314.1"/>
    </source>
</evidence>
<dbReference type="RefSeq" id="WP_122910196.1">
    <property type="nucleotide sequence ID" value="NZ_CBCSBE010000010.1"/>
</dbReference>
<dbReference type="GO" id="GO:0003700">
    <property type="term" value="F:DNA-binding transcription factor activity"/>
    <property type="evidence" value="ECO:0007669"/>
    <property type="project" value="InterPro"/>
</dbReference>
<dbReference type="PANTHER" id="PTHR33154">
    <property type="entry name" value="TRANSCRIPTIONAL REGULATOR, ARSR FAMILY"/>
    <property type="match status" value="1"/>
</dbReference>
<organism evidence="5 6">
    <name type="scientific">Brevibacillus invocatus</name>
    <dbReference type="NCBI Taxonomy" id="173959"/>
    <lineage>
        <taxon>Bacteria</taxon>
        <taxon>Bacillati</taxon>
        <taxon>Bacillota</taxon>
        <taxon>Bacilli</taxon>
        <taxon>Bacillales</taxon>
        <taxon>Paenibacillaceae</taxon>
        <taxon>Brevibacillus</taxon>
    </lineage>
</organism>
<feature type="domain" description="HTH arsR-type" evidence="4">
    <location>
        <begin position="258"/>
        <end position="351"/>
    </location>
</feature>
<protein>
    <submittedName>
        <fullName evidence="5">ArsR family transcriptional regulator</fullName>
    </submittedName>
</protein>
<comment type="caution">
    <text evidence="5">The sequence shown here is derived from an EMBL/GenBank/DDBJ whole genome shotgun (WGS) entry which is preliminary data.</text>
</comment>
<name>A0A3M8C3U1_9BACL</name>
<dbReference type="PRINTS" id="PR00778">
    <property type="entry name" value="HTHARSR"/>
</dbReference>
<dbReference type="PANTHER" id="PTHR33154:SF18">
    <property type="entry name" value="ARSENICAL RESISTANCE OPERON REPRESSOR"/>
    <property type="match status" value="1"/>
</dbReference>
<dbReference type="InterPro" id="IPR011991">
    <property type="entry name" value="ArsR-like_HTH"/>
</dbReference>
<dbReference type="Gene3D" id="1.10.10.10">
    <property type="entry name" value="Winged helix-like DNA-binding domain superfamily/Winged helix DNA-binding domain"/>
    <property type="match status" value="1"/>
</dbReference>
<dbReference type="Pfam" id="PF01022">
    <property type="entry name" value="HTH_5"/>
    <property type="match status" value="1"/>
</dbReference>
<keyword evidence="1" id="KW-0805">Transcription regulation</keyword>
<keyword evidence="3" id="KW-0804">Transcription</keyword>
<dbReference type="InterPro" id="IPR036388">
    <property type="entry name" value="WH-like_DNA-bd_sf"/>
</dbReference>
<keyword evidence="2" id="KW-0238">DNA-binding</keyword>
<dbReference type="AlphaFoldDB" id="A0A3M8C3U1"/>
<dbReference type="Proteomes" id="UP000282028">
    <property type="component" value="Unassembled WGS sequence"/>
</dbReference>
<dbReference type="SMART" id="SM00418">
    <property type="entry name" value="HTH_ARSR"/>
    <property type="match status" value="1"/>
</dbReference>
<dbReference type="InterPro" id="IPR001845">
    <property type="entry name" value="HTH_ArsR_DNA-bd_dom"/>
</dbReference>
<evidence type="ECO:0000259" key="4">
    <source>
        <dbReference type="PROSITE" id="PS50987"/>
    </source>
</evidence>
<accession>A0A3M8C3U1</accession>
<reference evidence="5 6" key="1">
    <citation type="submission" date="2018-10" db="EMBL/GenBank/DDBJ databases">
        <title>Phylogenomics of Brevibacillus.</title>
        <authorList>
            <person name="Dunlap C."/>
        </authorList>
    </citation>
    <scope>NUCLEOTIDE SEQUENCE [LARGE SCALE GENOMIC DNA]</scope>
    <source>
        <strain evidence="5 6">JCM 12215</strain>
    </source>
</reference>
<dbReference type="PROSITE" id="PS50987">
    <property type="entry name" value="HTH_ARSR_2"/>
    <property type="match status" value="1"/>
</dbReference>
<evidence type="ECO:0000256" key="1">
    <source>
        <dbReference type="ARBA" id="ARBA00023015"/>
    </source>
</evidence>
<proteinExistence type="predicted"/>
<sequence length="354" mass="40843">MKRLNMGISRTTYRVELSHSPLFEAALGIAAATYDSIHPTLEQPSEYWHQLLADLPPDVHAEVAYAKEHNTWKTLLQLLHVQAFSDLEAFLAFLQQLSDEELRYLALPYLGEEHQPARLRAAAGNEGDILYLRQTCHDHLFFPAYISHVATVNPGELRKHLSVLIQGWYLAHVKPRELEISRMLERDRAQKEAWMGKMSPEELVSLATDGEYPPEPTVTRVLLVPQAIYRPWTVQADAPQTKIFYYPVAEQHLFEQADPYRPPQLLVQLLKALGDEHRLRLLKILAEQEMSLQELTERLQLGKSTVHHHLSMLRAARLVETQGTKYRWKRTALDRLPLLLEQFVSDKRPEGESF</sequence>
<evidence type="ECO:0000256" key="3">
    <source>
        <dbReference type="ARBA" id="ARBA00023163"/>
    </source>
</evidence>
<dbReference type="OrthoDB" id="2646147at2"/>
<dbReference type="InterPro" id="IPR051081">
    <property type="entry name" value="HTH_MetalResp_TranReg"/>
</dbReference>
<gene>
    <name evidence="5" type="ORF">EDM52_17265</name>
</gene>